<evidence type="ECO:0000259" key="3">
    <source>
        <dbReference type="Pfam" id="PF22936"/>
    </source>
</evidence>
<protein>
    <submittedName>
        <fullName evidence="4">Retrovirus-related Pol polyprotein from transposon RE2</fullName>
    </submittedName>
</protein>
<name>A0AAE1WPG6_9LAMI</name>
<reference evidence="4" key="2">
    <citation type="journal article" date="2024" name="Plant">
        <title>Genomic evolution and insights into agronomic trait innovations of Sesamum species.</title>
        <authorList>
            <person name="Miao H."/>
            <person name="Wang L."/>
            <person name="Qu L."/>
            <person name="Liu H."/>
            <person name="Sun Y."/>
            <person name="Le M."/>
            <person name="Wang Q."/>
            <person name="Wei S."/>
            <person name="Zheng Y."/>
            <person name="Lin W."/>
            <person name="Duan Y."/>
            <person name="Cao H."/>
            <person name="Xiong S."/>
            <person name="Wang X."/>
            <person name="Wei L."/>
            <person name="Li C."/>
            <person name="Ma Q."/>
            <person name="Ju M."/>
            <person name="Zhao R."/>
            <person name="Li G."/>
            <person name="Mu C."/>
            <person name="Tian Q."/>
            <person name="Mei H."/>
            <person name="Zhang T."/>
            <person name="Gao T."/>
            <person name="Zhang H."/>
        </authorList>
    </citation>
    <scope>NUCLEOTIDE SEQUENCE</scope>
    <source>
        <strain evidence="4">K16</strain>
    </source>
</reference>
<dbReference type="CDD" id="cd09272">
    <property type="entry name" value="RNase_HI_RT_Ty1"/>
    <property type="match status" value="1"/>
</dbReference>
<evidence type="ECO:0000313" key="4">
    <source>
        <dbReference type="EMBL" id="KAK4397151.1"/>
    </source>
</evidence>
<reference evidence="4" key="1">
    <citation type="submission" date="2020-06" db="EMBL/GenBank/DDBJ databases">
        <authorList>
            <person name="Li T."/>
            <person name="Hu X."/>
            <person name="Zhang T."/>
            <person name="Song X."/>
            <person name="Zhang H."/>
            <person name="Dai N."/>
            <person name="Sheng W."/>
            <person name="Hou X."/>
            <person name="Wei L."/>
        </authorList>
    </citation>
    <scope>NUCLEOTIDE SEQUENCE</scope>
    <source>
        <strain evidence="4">K16</strain>
        <tissue evidence="4">Leaf</tissue>
    </source>
</reference>
<keyword evidence="5" id="KW-1185">Reference proteome</keyword>
<gene>
    <name evidence="4" type="ORF">Sango_1551700</name>
</gene>
<evidence type="ECO:0000256" key="1">
    <source>
        <dbReference type="SAM" id="MobiDB-lite"/>
    </source>
</evidence>
<dbReference type="Proteomes" id="UP001289374">
    <property type="component" value="Unassembled WGS sequence"/>
</dbReference>
<dbReference type="InterPro" id="IPR013103">
    <property type="entry name" value="RVT_2"/>
</dbReference>
<feature type="domain" description="Reverse transcriptase Ty1/copia-type" evidence="2">
    <location>
        <begin position="165"/>
        <end position="250"/>
    </location>
</feature>
<feature type="domain" description="Retrovirus-related Pol polyprotein from transposon TNT 1-94-like beta-barrel" evidence="3">
    <location>
        <begin position="76"/>
        <end position="148"/>
    </location>
</feature>
<organism evidence="4 5">
    <name type="scientific">Sesamum angolense</name>
    <dbReference type="NCBI Taxonomy" id="2727404"/>
    <lineage>
        <taxon>Eukaryota</taxon>
        <taxon>Viridiplantae</taxon>
        <taxon>Streptophyta</taxon>
        <taxon>Embryophyta</taxon>
        <taxon>Tracheophyta</taxon>
        <taxon>Spermatophyta</taxon>
        <taxon>Magnoliopsida</taxon>
        <taxon>eudicotyledons</taxon>
        <taxon>Gunneridae</taxon>
        <taxon>Pentapetalae</taxon>
        <taxon>asterids</taxon>
        <taxon>lamiids</taxon>
        <taxon>Lamiales</taxon>
        <taxon>Pedaliaceae</taxon>
        <taxon>Sesamum</taxon>
    </lineage>
</organism>
<dbReference type="InterPro" id="IPR054722">
    <property type="entry name" value="PolX-like_BBD"/>
</dbReference>
<proteinExistence type="predicted"/>
<feature type="region of interest" description="Disordered" evidence="1">
    <location>
        <begin position="1"/>
        <end position="26"/>
    </location>
</feature>
<sequence length="394" mass="44576">MAGAPRKHFAAHTEGRKQSQFQRDTKESSLHELVILMRGMVEPHVPQQQVNLAQVDDFVGMNLTLDSYVDDVLGCWIMDTGATNHMCVNPHLLTNLIDSPNTSIHLPDGHIQNVSHTGDAHLHHNLTLTNIFLVPRFKYNLLSIPKLCTTAHIDIVFTLLFAYIRTRRVKDGSIDRYKARLVAKGYNQIEGVDYFDSFSPIAKSVTLRVFLDVAASKFLPLFQLDVNNAFLHGHLDEEVYMDPPEGYAKARPDQDCRTYPLASWFLITNRIYLQDILVDISMVDAKSASTHFPSDIKLIDDTKKQTTVSRSSVEAQYRSMGSTVLNYLLTVFHERTKHLDIDCYLVHDQFKLDFISPSNISGSDQPADLYTKDLLAPVFARLLFNLRLGSQAPS</sequence>
<dbReference type="AlphaFoldDB" id="A0AAE1WPG6"/>
<evidence type="ECO:0000313" key="5">
    <source>
        <dbReference type="Proteomes" id="UP001289374"/>
    </source>
</evidence>
<dbReference type="EMBL" id="JACGWL010000008">
    <property type="protein sequence ID" value="KAK4397151.1"/>
    <property type="molecule type" value="Genomic_DNA"/>
</dbReference>
<feature type="compositionally biased region" description="Basic and acidic residues" evidence="1">
    <location>
        <begin position="11"/>
        <end position="26"/>
    </location>
</feature>
<dbReference type="Pfam" id="PF07727">
    <property type="entry name" value="RVT_2"/>
    <property type="match status" value="1"/>
</dbReference>
<dbReference type="Pfam" id="PF22936">
    <property type="entry name" value="Pol_BBD"/>
    <property type="match status" value="1"/>
</dbReference>
<comment type="caution">
    <text evidence="4">The sequence shown here is derived from an EMBL/GenBank/DDBJ whole genome shotgun (WGS) entry which is preliminary data.</text>
</comment>
<evidence type="ECO:0000259" key="2">
    <source>
        <dbReference type="Pfam" id="PF07727"/>
    </source>
</evidence>
<accession>A0AAE1WPG6</accession>
<feature type="compositionally biased region" description="Basic residues" evidence="1">
    <location>
        <begin position="1"/>
        <end position="10"/>
    </location>
</feature>